<dbReference type="Pfam" id="PF20408">
    <property type="entry name" value="Abhydrolase_11"/>
    <property type="match status" value="1"/>
</dbReference>
<accession>A0A1B4G5L3</accession>
<proteinExistence type="predicted"/>
<dbReference type="Gene3D" id="3.40.50.1820">
    <property type="entry name" value="alpha/beta hydrolase"/>
    <property type="match status" value="1"/>
</dbReference>
<dbReference type="SUPFAM" id="SSF53474">
    <property type="entry name" value="alpha/beta-Hydrolases"/>
    <property type="match status" value="1"/>
</dbReference>
<evidence type="ECO:0000259" key="1">
    <source>
        <dbReference type="Pfam" id="PF20408"/>
    </source>
</evidence>
<dbReference type="RefSeq" id="WP_066494968.1">
    <property type="nucleotide sequence ID" value="NZ_CP013389.1"/>
</dbReference>
<gene>
    <name evidence="2" type="ORF">WS71_29200</name>
</gene>
<dbReference type="InterPro" id="IPR050261">
    <property type="entry name" value="FrsA_esterase"/>
</dbReference>
<dbReference type="InterPro" id="IPR046879">
    <property type="entry name" value="KANL3/Tex30_Abhydrolase"/>
</dbReference>
<dbReference type="InterPro" id="IPR029058">
    <property type="entry name" value="AB_hydrolase_fold"/>
</dbReference>
<keyword evidence="2" id="KW-0378">Hydrolase</keyword>
<dbReference type="Proteomes" id="UP000067711">
    <property type="component" value="Chromosome 1"/>
</dbReference>
<protein>
    <submittedName>
        <fullName evidence="2">Hydrolase</fullName>
    </submittedName>
</protein>
<evidence type="ECO:0000313" key="3">
    <source>
        <dbReference type="Proteomes" id="UP000067711"/>
    </source>
</evidence>
<dbReference type="GO" id="GO:0016787">
    <property type="term" value="F:hydrolase activity"/>
    <property type="evidence" value="ECO:0007669"/>
    <property type="project" value="UniProtKB-KW"/>
</dbReference>
<dbReference type="AlphaFoldDB" id="A0A1B4G5L3"/>
<dbReference type="EMBL" id="CP013389">
    <property type="protein sequence ID" value="AOJ11182.1"/>
    <property type="molecule type" value="Genomic_DNA"/>
</dbReference>
<dbReference type="PANTHER" id="PTHR22946">
    <property type="entry name" value="DIENELACTONE HYDROLASE DOMAIN-CONTAINING PROTEIN-RELATED"/>
    <property type="match status" value="1"/>
</dbReference>
<feature type="domain" description="KANL3/Tex30 alpha/beta hydrolase-like" evidence="1">
    <location>
        <begin position="28"/>
        <end position="195"/>
    </location>
</feature>
<name>A0A1B4G5L3_9BURK</name>
<evidence type="ECO:0000313" key="2">
    <source>
        <dbReference type="EMBL" id="AOJ11182.1"/>
    </source>
</evidence>
<organism evidence="2 3">
    <name type="scientific">Burkholderia mayonis</name>
    <dbReference type="NCBI Taxonomy" id="1385591"/>
    <lineage>
        <taxon>Bacteria</taxon>
        <taxon>Pseudomonadati</taxon>
        <taxon>Pseudomonadota</taxon>
        <taxon>Betaproteobacteria</taxon>
        <taxon>Burkholderiales</taxon>
        <taxon>Burkholderiaceae</taxon>
        <taxon>Burkholderia</taxon>
        <taxon>pseudomallei group</taxon>
    </lineage>
</organism>
<sequence length="225" mass="24325">MQTQEVRIPIGKVELNGILATPEHAPGIVVFAHGSGSSRLSPRNQEVAAVLQRAGLATLLFDLLTVEEQRRDAVTAEYRFAIAFLARRLVSALDWLHEWPHVGELPVGLFGASTGAAAALIAANSRARAVRAVVSRGGRPDLAGDALPRVRVPTLLIVGERDEEVIRLNRLAAGWLIGESKLVIVPGATHLFEEPGTLDEVARLAADWFVAHLGGDREAHKRSRR</sequence>
<reference evidence="2 3" key="1">
    <citation type="submission" date="2015-12" db="EMBL/GenBank/DDBJ databases">
        <title>Diversity of Burkholderia near neighbor genomes.</title>
        <authorList>
            <person name="Sahl J."/>
            <person name="Wagner D."/>
            <person name="Keim P."/>
        </authorList>
    </citation>
    <scope>NUCLEOTIDE SEQUENCE [LARGE SCALE GENOMIC DNA]</scope>
    <source>
        <strain evidence="2 3">BDU8</strain>
    </source>
</reference>